<keyword evidence="2" id="KW-1185">Reference proteome</keyword>
<feature type="chain" id="PRO_5009311662" evidence="1">
    <location>
        <begin position="19"/>
        <end position="80"/>
    </location>
</feature>
<feature type="signal peptide" evidence="1">
    <location>
        <begin position="1"/>
        <end position="18"/>
    </location>
</feature>
<dbReference type="Proteomes" id="UP000095287">
    <property type="component" value="Unplaced"/>
</dbReference>
<sequence>MKIAFVAGFFLLLTAVSASDNGGGDQFLICEGCCDNLKDCQQRKEAGYCTLLNGAFGHTWKPKIARECRKTCGLCKPDEQ</sequence>
<protein>
    <submittedName>
        <fullName evidence="3">ShKT domain-containing protein</fullName>
    </submittedName>
</protein>
<accession>A0A1I7Y0P9</accession>
<evidence type="ECO:0000313" key="2">
    <source>
        <dbReference type="Proteomes" id="UP000095287"/>
    </source>
</evidence>
<organism evidence="2 3">
    <name type="scientific">Steinernema glaseri</name>
    <dbReference type="NCBI Taxonomy" id="37863"/>
    <lineage>
        <taxon>Eukaryota</taxon>
        <taxon>Metazoa</taxon>
        <taxon>Ecdysozoa</taxon>
        <taxon>Nematoda</taxon>
        <taxon>Chromadorea</taxon>
        <taxon>Rhabditida</taxon>
        <taxon>Tylenchina</taxon>
        <taxon>Panagrolaimomorpha</taxon>
        <taxon>Strongyloidoidea</taxon>
        <taxon>Steinernematidae</taxon>
        <taxon>Steinernema</taxon>
    </lineage>
</organism>
<dbReference type="AlphaFoldDB" id="A0A1I7Y0P9"/>
<evidence type="ECO:0000256" key="1">
    <source>
        <dbReference type="SAM" id="SignalP"/>
    </source>
</evidence>
<evidence type="ECO:0000313" key="3">
    <source>
        <dbReference type="WBParaSite" id="L893_g11553.t1"/>
    </source>
</evidence>
<keyword evidence="1" id="KW-0732">Signal</keyword>
<proteinExistence type="predicted"/>
<dbReference type="WBParaSite" id="L893_g11553.t1">
    <property type="protein sequence ID" value="L893_g11553.t1"/>
    <property type="gene ID" value="L893_g11553"/>
</dbReference>
<name>A0A1I7Y0P9_9BILA</name>
<reference evidence="3" key="1">
    <citation type="submission" date="2016-11" db="UniProtKB">
        <authorList>
            <consortium name="WormBaseParasite"/>
        </authorList>
    </citation>
    <scope>IDENTIFICATION</scope>
</reference>